<evidence type="ECO:0000313" key="1">
    <source>
        <dbReference type="EnsemblPlants" id="Solyc03g115843.1.1"/>
    </source>
</evidence>
<dbReference type="InParanoid" id="A0A3Q7FSA6"/>
<reference evidence="1" key="2">
    <citation type="submission" date="2019-01" db="UniProtKB">
        <authorList>
            <consortium name="EnsemblPlants"/>
        </authorList>
    </citation>
    <scope>IDENTIFICATION</scope>
    <source>
        <strain evidence="1">cv. Heinz 1706</strain>
    </source>
</reference>
<evidence type="ECO:0000313" key="2">
    <source>
        <dbReference type="Proteomes" id="UP000004994"/>
    </source>
</evidence>
<proteinExistence type="predicted"/>
<dbReference type="AlphaFoldDB" id="A0A3Q7FSA6"/>
<protein>
    <submittedName>
        <fullName evidence="1">Uncharacterized protein</fullName>
    </submittedName>
</protein>
<name>A0A3Q7FSA6_SOLLC</name>
<accession>A0A3Q7FSA6</accession>
<dbReference type="Gramene" id="Solyc03g115843.1.1">
    <property type="protein sequence ID" value="Solyc03g115843.1.1"/>
    <property type="gene ID" value="Solyc03g115843.1"/>
</dbReference>
<reference evidence="1" key="1">
    <citation type="journal article" date="2012" name="Nature">
        <title>The tomato genome sequence provides insights into fleshy fruit evolution.</title>
        <authorList>
            <consortium name="Tomato Genome Consortium"/>
        </authorList>
    </citation>
    <scope>NUCLEOTIDE SEQUENCE [LARGE SCALE GENOMIC DNA]</scope>
    <source>
        <strain evidence="1">cv. Heinz 1706</strain>
    </source>
</reference>
<sequence length="97" mass="11187">MFCTNWSKNFHSSHDIDQLTNSTSMPELKTTNMLLPQLRSITSKELGCDPRGFSRAGKDTKIWYCVVLVGRYSQELNEMREVSSFNSPFFLMKASRL</sequence>
<keyword evidence="2" id="KW-1185">Reference proteome</keyword>
<dbReference type="PANTHER" id="PTHR44303">
    <property type="entry name" value="DNAJ HOMOLOG SUBFAMILY C MEMBER 16"/>
    <property type="match status" value="1"/>
</dbReference>
<organism evidence="1">
    <name type="scientific">Solanum lycopersicum</name>
    <name type="common">Tomato</name>
    <name type="synonym">Lycopersicon esculentum</name>
    <dbReference type="NCBI Taxonomy" id="4081"/>
    <lineage>
        <taxon>Eukaryota</taxon>
        <taxon>Viridiplantae</taxon>
        <taxon>Streptophyta</taxon>
        <taxon>Embryophyta</taxon>
        <taxon>Tracheophyta</taxon>
        <taxon>Spermatophyta</taxon>
        <taxon>Magnoliopsida</taxon>
        <taxon>eudicotyledons</taxon>
        <taxon>Gunneridae</taxon>
        <taxon>Pentapetalae</taxon>
        <taxon>asterids</taxon>
        <taxon>lamiids</taxon>
        <taxon>Solanales</taxon>
        <taxon>Solanaceae</taxon>
        <taxon>Solanoideae</taxon>
        <taxon>Solaneae</taxon>
        <taxon>Solanum</taxon>
        <taxon>Solanum subgen. Lycopersicon</taxon>
    </lineage>
</organism>
<dbReference type="EnsemblPlants" id="Solyc03g115843.1.1">
    <property type="protein sequence ID" value="Solyc03g115843.1.1"/>
    <property type="gene ID" value="Solyc03g115843.1"/>
</dbReference>
<dbReference type="PANTHER" id="PTHR44303:SF2">
    <property type="entry name" value="DNAJ HOMOLOG SUBFAMILY C MEMBER 16"/>
    <property type="match status" value="1"/>
</dbReference>
<dbReference type="InterPro" id="IPR052448">
    <property type="entry name" value="DnaJ_C16_autophagy_reg"/>
</dbReference>
<dbReference type="STRING" id="4081.A0A3Q7FSA6"/>
<dbReference type="Proteomes" id="UP000004994">
    <property type="component" value="Chromosome 3"/>
</dbReference>